<evidence type="ECO:0000313" key="1">
    <source>
        <dbReference type="EMBL" id="MPC49793.1"/>
    </source>
</evidence>
<dbReference type="Proteomes" id="UP000324222">
    <property type="component" value="Unassembled WGS sequence"/>
</dbReference>
<name>A0A5B7FXS3_PORTR</name>
<evidence type="ECO:0000313" key="2">
    <source>
        <dbReference type="Proteomes" id="UP000324222"/>
    </source>
</evidence>
<keyword evidence="2" id="KW-1185">Reference proteome</keyword>
<accession>A0A5B7FXS3</accession>
<protein>
    <submittedName>
        <fullName evidence="1">Uncharacterized protein</fullName>
    </submittedName>
</protein>
<gene>
    <name evidence="1" type="ORF">E2C01_043607</name>
</gene>
<dbReference type="AlphaFoldDB" id="A0A5B7FXS3"/>
<comment type="caution">
    <text evidence="1">The sequence shown here is derived from an EMBL/GenBank/DDBJ whole genome shotgun (WGS) entry which is preliminary data.</text>
</comment>
<dbReference type="EMBL" id="VSRR010009098">
    <property type="protein sequence ID" value="MPC49793.1"/>
    <property type="molecule type" value="Genomic_DNA"/>
</dbReference>
<reference evidence="1 2" key="1">
    <citation type="submission" date="2019-05" db="EMBL/GenBank/DDBJ databases">
        <title>Another draft genome of Portunus trituberculatus and its Hox gene families provides insights of decapod evolution.</title>
        <authorList>
            <person name="Jeong J.-H."/>
            <person name="Song I."/>
            <person name="Kim S."/>
            <person name="Choi T."/>
            <person name="Kim D."/>
            <person name="Ryu S."/>
            <person name="Kim W."/>
        </authorList>
    </citation>
    <scope>NUCLEOTIDE SEQUENCE [LARGE SCALE GENOMIC DNA]</scope>
    <source>
        <tissue evidence="1">Muscle</tissue>
    </source>
</reference>
<organism evidence="1 2">
    <name type="scientific">Portunus trituberculatus</name>
    <name type="common">Swimming crab</name>
    <name type="synonym">Neptunus trituberculatus</name>
    <dbReference type="NCBI Taxonomy" id="210409"/>
    <lineage>
        <taxon>Eukaryota</taxon>
        <taxon>Metazoa</taxon>
        <taxon>Ecdysozoa</taxon>
        <taxon>Arthropoda</taxon>
        <taxon>Crustacea</taxon>
        <taxon>Multicrustacea</taxon>
        <taxon>Malacostraca</taxon>
        <taxon>Eumalacostraca</taxon>
        <taxon>Eucarida</taxon>
        <taxon>Decapoda</taxon>
        <taxon>Pleocyemata</taxon>
        <taxon>Brachyura</taxon>
        <taxon>Eubrachyura</taxon>
        <taxon>Portunoidea</taxon>
        <taxon>Portunidae</taxon>
        <taxon>Portuninae</taxon>
        <taxon>Portunus</taxon>
    </lineage>
</organism>
<proteinExistence type="predicted"/>
<sequence length="117" mass="13041">MVLPIARALPRCLAGREEQEARCSGGRLGLTHEAPGFSSRARETRDVWCVREVQKGPERSQNNLEGVSSSDNSLLVYFRKKTVTCSVWRCRCGPGINQSSPEAPLDNKLVSLRSLRR</sequence>